<keyword evidence="9" id="KW-1185">Reference proteome</keyword>
<feature type="compositionally biased region" description="Low complexity" evidence="6">
    <location>
        <begin position="92"/>
        <end position="106"/>
    </location>
</feature>
<dbReference type="OrthoDB" id="5426798at2759"/>
<feature type="compositionally biased region" description="Basic and acidic residues" evidence="6">
    <location>
        <begin position="406"/>
        <end position="417"/>
    </location>
</feature>
<name>A0A9P6VEJ1_9HELO</name>
<reference evidence="8" key="1">
    <citation type="submission" date="2019-07" db="EMBL/GenBank/DDBJ databases">
        <title>Hyphodiscus hymeniophilus genome sequencing and assembly.</title>
        <authorList>
            <person name="Kramer G."/>
            <person name="Nodwell J."/>
        </authorList>
    </citation>
    <scope>NUCLEOTIDE SEQUENCE</scope>
    <source>
        <strain evidence="8">ATCC 34498</strain>
    </source>
</reference>
<comment type="caution">
    <text evidence="8">The sequence shown here is derived from an EMBL/GenBank/DDBJ whole genome shotgun (WGS) entry which is preliminary data.</text>
</comment>
<dbReference type="CDD" id="cd00067">
    <property type="entry name" value="GAL4"/>
    <property type="match status" value="1"/>
</dbReference>
<dbReference type="InterPro" id="IPR001138">
    <property type="entry name" value="Zn2Cys6_DnaBD"/>
</dbReference>
<dbReference type="GO" id="GO:0006351">
    <property type="term" value="P:DNA-templated transcription"/>
    <property type="evidence" value="ECO:0007669"/>
    <property type="project" value="InterPro"/>
</dbReference>
<dbReference type="InterPro" id="IPR050815">
    <property type="entry name" value="TF_fung"/>
</dbReference>
<sequence>MTQIYTRPLIAPIHERSSSYGPRTVNKAYSSQECRTIFIDSGLNQPHARSIGEPRSPMYEHEKVPFGAPLPKVGEMYTKRPEMSQNPPREQLPPLSSLFGSSSSHPIRPAQSPYSDRHSPVFPAVSPLDAHQPATPLHAERSYDTSYFQRPGASRQYSYNSKPEPGERLGLPSASRPTPAGGRPESPRYEYQYGAMDTPRSQHPSGWSPRSVASAPDYFARDTSSSFRPLSEHRPHTHQSHRPEQDSRLSHHDQARSTTVTSNYIPTPASTVAGEPSTTKDGLGPKIWTGTQFLPRFVRQAEVQGEGMCYFYDDGTHCKTVIDGEIVNAHWGVTKAGRPRKRLAIACITCREKKIKCDPDYPRCVQCEKFGRICKFKNAPRGGQGSPDTPPADPEDLIPRPLSSRTDNELFKIERSENSPSVSPRQTLRRATPESDAHPAKRQRTGYADFTPVASEASPQVSVLEPTSPSKVWLDTVNSPIEHNVLRDWQVNPYTTQPALITELIAVFFKHIPDTAYCMLPEGPFTAWALTGSEKSLDDLMLIYTVLAFGTLFSSKPEHRELGVRYSSISRYACDNRHFSLQLVQARMILAMYYFAVNNPNDSWDACGAAVRAASGLRLNIEFEKSEDSHLKTFPYGLNRAGYAECRRRTFWCCYLMDRFNGFCSGNFSIIQPEDVFLRLPCDSISFESQRDVQNPYFDPSCSPIQNTNWTVGSMAYLINICTIWGEVMAHIYRTTQQPVPATNNTAFTTFYETATLRLHAWKDSLPTCYQYTTESLQKASRNGRLGTFMTMHTVYHTTAMKLNRYMQHSTLSTSQIAHHISVAQQHAETLMAILETLTARRTPLPIPNVPGELSKSTNKLSSPFVGYSIISAIDILTARVTLATLPARLSSFSGALSILADLASFWQSARTQQALVLQRVRDLTQLAGLENEHGGAGAIGFQSHNVMAAAREVREGVFDMREPMEKTFARDYDCVYA</sequence>
<keyword evidence="4" id="KW-0804">Transcription</keyword>
<evidence type="ECO:0000256" key="6">
    <source>
        <dbReference type="SAM" id="MobiDB-lite"/>
    </source>
</evidence>
<dbReference type="Gene3D" id="4.10.240.10">
    <property type="entry name" value="Zn(2)-C6 fungal-type DNA-binding domain"/>
    <property type="match status" value="1"/>
</dbReference>
<evidence type="ECO:0000256" key="1">
    <source>
        <dbReference type="ARBA" id="ARBA00004123"/>
    </source>
</evidence>
<dbReference type="PANTHER" id="PTHR47338:SF11">
    <property type="entry name" value="ZN(II)2CYS6 TRANSCRIPTION FACTOR (EUROFUNG)"/>
    <property type="match status" value="1"/>
</dbReference>
<keyword evidence="2" id="KW-0479">Metal-binding</keyword>
<dbReference type="InterPro" id="IPR007219">
    <property type="entry name" value="XnlR_reg_dom"/>
</dbReference>
<organism evidence="8 9">
    <name type="scientific">Hyphodiscus hymeniophilus</name>
    <dbReference type="NCBI Taxonomy" id="353542"/>
    <lineage>
        <taxon>Eukaryota</taxon>
        <taxon>Fungi</taxon>
        <taxon>Dikarya</taxon>
        <taxon>Ascomycota</taxon>
        <taxon>Pezizomycotina</taxon>
        <taxon>Leotiomycetes</taxon>
        <taxon>Helotiales</taxon>
        <taxon>Hyphodiscaceae</taxon>
        <taxon>Hyphodiscus</taxon>
    </lineage>
</organism>
<dbReference type="CDD" id="cd12148">
    <property type="entry name" value="fungal_TF_MHR"/>
    <property type="match status" value="1"/>
</dbReference>
<protein>
    <submittedName>
        <fullName evidence="8">Transcriptional regulatory</fullName>
    </submittedName>
</protein>
<dbReference type="Pfam" id="PF00172">
    <property type="entry name" value="Zn_clus"/>
    <property type="match status" value="1"/>
</dbReference>
<evidence type="ECO:0000259" key="7">
    <source>
        <dbReference type="PROSITE" id="PS50048"/>
    </source>
</evidence>
<evidence type="ECO:0000256" key="5">
    <source>
        <dbReference type="ARBA" id="ARBA00023242"/>
    </source>
</evidence>
<feature type="domain" description="Zn(2)-C6 fungal-type" evidence="7">
    <location>
        <begin position="346"/>
        <end position="376"/>
    </location>
</feature>
<dbReference type="SMART" id="SM00906">
    <property type="entry name" value="Fungal_trans"/>
    <property type="match status" value="1"/>
</dbReference>
<proteinExistence type="predicted"/>
<keyword evidence="3" id="KW-0805">Transcription regulation</keyword>
<dbReference type="GO" id="GO:0005634">
    <property type="term" value="C:nucleus"/>
    <property type="evidence" value="ECO:0007669"/>
    <property type="project" value="UniProtKB-SubCell"/>
</dbReference>
<dbReference type="GO" id="GO:0000981">
    <property type="term" value="F:DNA-binding transcription factor activity, RNA polymerase II-specific"/>
    <property type="evidence" value="ECO:0007669"/>
    <property type="project" value="InterPro"/>
</dbReference>
<accession>A0A9P6VEJ1</accession>
<dbReference type="SMART" id="SM00066">
    <property type="entry name" value="GAL4"/>
    <property type="match status" value="1"/>
</dbReference>
<feature type="region of interest" description="Disordered" evidence="6">
    <location>
        <begin position="221"/>
        <end position="284"/>
    </location>
</feature>
<comment type="subcellular location">
    <subcellularLocation>
        <location evidence="1">Nucleus</location>
    </subcellularLocation>
</comment>
<feature type="region of interest" description="Disordered" evidence="6">
    <location>
        <begin position="378"/>
        <end position="452"/>
    </location>
</feature>
<keyword evidence="5" id="KW-0539">Nucleus</keyword>
<feature type="region of interest" description="Disordered" evidence="6">
    <location>
        <begin position="79"/>
        <end position="190"/>
    </location>
</feature>
<evidence type="ECO:0000256" key="4">
    <source>
        <dbReference type="ARBA" id="ARBA00023163"/>
    </source>
</evidence>
<dbReference type="AlphaFoldDB" id="A0A9P6VEJ1"/>
<dbReference type="InterPro" id="IPR036864">
    <property type="entry name" value="Zn2-C6_fun-type_DNA-bd_sf"/>
</dbReference>
<dbReference type="Proteomes" id="UP000785200">
    <property type="component" value="Unassembled WGS sequence"/>
</dbReference>
<dbReference type="PROSITE" id="PS50048">
    <property type="entry name" value="ZN2_CY6_FUNGAL_2"/>
    <property type="match status" value="1"/>
</dbReference>
<dbReference type="PROSITE" id="PS00463">
    <property type="entry name" value="ZN2_CY6_FUNGAL_1"/>
    <property type="match status" value="1"/>
</dbReference>
<evidence type="ECO:0000313" key="8">
    <source>
        <dbReference type="EMBL" id="KAG0646398.1"/>
    </source>
</evidence>
<dbReference type="EMBL" id="VNKQ01000015">
    <property type="protein sequence ID" value="KAG0646398.1"/>
    <property type="molecule type" value="Genomic_DNA"/>
</dbReference>
<feature type="region of interest" description="Disordered" evidence="6">
    <location>
        <begin position="195"/>
        <end position="214"/>
    </location>
</feature>
<feature type="compositionally biased region" description="Basic and acidic residues" evidence="6">
    <location>
        <begin position="241"/>
        <end position="255"/>
    </location>
</feature>
<dbReference type="GO" id="GO:0008270">
    <property type="term" value="F:zinc ion binding"/>
    <property type="evidence" value="ECO:0007669"/>
    <property type="project" value="InterPro"/>
</dbReference>
<gene>
    <name evidence="8" type="ORF">D0Z07_7643</name>
</gene>
<feature type="region of interest" description="Disordered" evidence="6">
    <location>
        <begin position="45"/>
        <end position="65"/>
    </location>
</feature>
<dbReference type="Pfam" id="PF04082">
    <property type="entry name" value="Fungal_trans"/>
    <property type="match status" value="1"/>
</dbReference>
<feature type="compositionally biased region" description="Polar residues" evidence="6">
    <location>
        <begin position="256"/>
        <end position="280"/>
    </location>
</feature>
<evidence type="ECO:0000256" key="2">
    <source>
        <dbReference type="ARBA" id="ARBA00022723"/>
    </source>
</evidence>
<dbReference type="PANTHER" id="PTHR47338">
    <property type="entry name" value="ZN(II)2CYS6 TRANSCRIPTION FACTOR (EUROFUNG)-RELATED"/>
    <property type="match status" value="1"/>
</dbReference>
<evidence type="ECO:0000313" key="9">
    <source>
        <dbReference type="Proteomes" id="UP000785200"/>
    </source>
</evidence>
<dbReference type="GO" id="GO:0003677">
    <property type="term" value="F:DNA binding"/>
    <property type="evidence" value="ECO:0007669"/>
    <property type="project" value="InterPro"/>
</dbReference>
<dbReference type="SUPFAM" id="SSF57701">
    <property type="entry name" value="Zn2/Cys6 DNA-binding domain"/>
    <property type="match status" value="1"/>
</dbReference>
<evidence type="ECO:0000256" key="3">
    <source>
        <dbReference type="ARBA" id="ARBA00023015"/>
    </source>
</evidence>